<dbReference type="PANTHER" id="PTHR12369">
    <property type="entry name" value="CHONDROITIN SYNTHASE"/>
    <property type="match status" value="1"/>
</dbReference>
<gene>
    <name evidence="2" type="ORF">PACLA_8A069361</name>
</gene>
<dbReference type="AlphaFoldDB" id="A0A6S7LM38"/>
<organism evidence="2 3">
    <name type="scientific">Paramuricea clavata</name>
    <name type="common">Red gorgonian</name>
    <name type="synonym">Violescent sea-whip</name>
    <dbReference type="NCBI Taxonomy" id="317549"/>
    <lineage>
        <taxon>Eukaryota</taxon>
        <taxon>Metazoa</taxon>
        <taxon>Cnidaria</taxon>
        <taxon>Anthozoa</taxon>
        <taxon>Octocorallia</taxon>
        <taxon>Malacalcyonacea</taxon>
        <taxon>Plexauridae</taxon>
        <taxon>Paramuricea</taxon>
    </lineage>
</organism>
<dbReference type="Gene3D" id="3.90.550.10">
    <property type="entry name" value="Spore Coat Polysaccharide Biosynthesis Protein SpsA, Chain A"/>
    <property type="match status" value="1"/>
</dbReference>
<dbReference type="InterPro" id="IPR029044">
    <property type="entry name" value="Nucleotide-diphossugar_trans"/>
</dbReference>
<dbReference type="SUPFAM" id="SSF53448">
    <property type="entry name" value="Nucleotide-diphospho-sugar transferases"/>
    <property type="match status" value="1"/>
</dbReference>
<feature type="domain" description="Galactosyltransferase C-terminal" evidence="1">
    <location>
        <begin position="33"/>
        <end position="92"/>
    </location>
</feature>
<dbReference type="OrthoDB" id="5966299at2759"/>
<evidence type="ECO:0000313" key="2">
    <source>
        <dbReference type="EMBL" id="CAB4034669.1"/>
    </source>
</evidence>
<comment type="caution">
    <text evidence="2">The sequence shown here is derived from an EMBL/GenBank/DDBJ whole genome shotgun (WGS) entry which is preliminary data.</text>
</comment>
<dbReference type="InterPro" id="IPR027791">
    <property type="entry name" value="Galactosyl_T_C"/>
</dbReference>
<accession>A0A6S7LM38</accession>
<sequence length="101" mass="11780">HCIQGKTVFNPLLIRLDCGYTASNPSGCWEHDGYGPIATFKSDWDRFGGTKVERFRHTSWGGEDWDLVDRILSAGLEIERLKILNFFHFYHTKKETWKDSE</sequence>
<keyword evidence="3" id="KW-1185">Reference proteome</keyword>
<dbReference type="PANTHER" id="PTHR12369:SF5">
    <property type="entry name" value="HEXOSYLTRANSFERASE"/>
    <property type="match status" value="1"/>
</dbReference>
<proteinExistence type="predicted"/>
<dbReference type="GO" id="GO:0008376">
    <property type="term" value="F:acetylgalactosaminyltransferase activity"/>
    <property type="evidence" value="ECO:0007669"/>
    <property type="project" value="TreeGrafter"/>
</dbReference>
<dbReference type="Pfam" id="PF02709">
    <property type="entry name" value="Glyco_transf_7C"/>
    <property type="match status" value="1"/>
</dbReference>
<dbReference type="EMBL" id="CACRXK020020317">
    <property type="protein sequence ID" value="CAB4034669.1"/>
    <property type="molecule type" value="Genomic_DNA"/>
</dbReference>
<feature type="non-terminal residue" evidence="2">
    <location>
        <position position="1"/>
    </location>
</feature>
<dbReference type="InterPro" id="IPR051227">
    <property type="entry name" value="CS_glycosyltransferase"/>
</dbReference>
<name>A0A6S7LM38_PARCT</name>
<protein>
    <submittedName>
        <fullName evidence="2">N-acetyl-beta-glucosaminyl-glyco 4-beta-N-acetylgalactosaminyltransferase 1-like</fullName>
    </submittedName>
</protein>
<evidence type="ECO:0000313" key="3">
    <source>
        <dbReference type="Proteomes" id="UP001152795"/>
    </source>
</evidence>
<reference evidence="2" key="1">
    <citation type="submission" date="2020-04" db="EMBL/GenBank/DDBJ databases">
        <authorList>
            <person name="Alioto T."/>
            <person name="Alioto T."/>
            <person name="Gomez Garrido J."/>
        </authorList>
    </citation>
    <scope>NUCLEOTIDE SEQUENCE</scope>
    <source>
        <strain evidence="2">A484AB</strain>
    </source>
</reference>
<dbReference type="Proteomes" id="UP001152795">
    <property type="component" value="Unassembled WGS sequence"/>
</dbReference>
<evidence type="ECO:0000259" key="1">
    <source>
        <dbReference type="Pfam" id="PF02709"/>
    </source>
</evidence>